<feature type="domain" description="TraD/TraG TraM recognition site" evidence="2">
    <location>
        <begin position="436"/>
        <end position="529"/>
    </location>
</feature>
<accession>A0A2J5Q970</accession>
<organism evidence="3 4">
    <name type="scientific">Klebsiella michiganensis</name>
    <dbReference type="NCBI Taxonomy" id="1134687"/>
    <lineage>
        <taxon>Bacteria</taxon>
        <taxon>Pseudomonadati</taxon>
        <taxon>Pseudomonadota</taxon>
        <taxon>Gammaproteobacteria</taxon>
        <taxon>Enterobacterales</taxon>
        <taxon>Enterobacteriaceae</taxon>
        <taxon>Klebsiella/Raoultella group</taxon>
        <taxon>Klebsiella</taxon>
    </lineage>
</organism>
<protein>
    <submittedName>
        <fullName evidence="3">Conjugal transfer protein</fullName>
    </submittedName>
</protein>
<dbReference type="NCBIfam" id="NF041447">
    <property type="entry name" value="TrbC_conju"/>
    <property type="match status" value="1"/>
</dbReference>
<dbReference type="InterPro" id="IPR027417">
    <property type="entry name" value="P-loop_NTPase"/>
</dbReference>
<evidence type="ECO:0000259" key="2">
    <source>
        <dbReference type="Pfam" id="PF12696"/>
    </source>
</evidence>
<dbReference type="InterPro" id="IPR048176">
    <property type="entry name" value="TrbC"/>
</dbReference>
<sequence length="719" mass="81252">MNKPAVDTRRVNREVWQDGLSGLLFTPEIFLLVIVITTCIGWFFPATWLLSGPFLVLCVPIVLGNPWRMPMRMPATMNRPDPSTDIAVRYRFVSWLPFGGIRIRRNPGAGILYLGFQRLKDAGRELWLSMDDLTRHTLFLGTTGAGKTEFLLGVCLNALCWGKGFSFTDGKAQNDVAFAIGSLARRFGREDDVRYLNFITGGRSRAQALLDNDRRRPQTNTINNFAIAQETFIIQLMQSMLPQVGGSDGGWQEKAKAMIQAMVMALCYLCRREQRIMSQRILVDYLPLKKVAQLYCQAVDEHWHDDARLPLENYLNLLAGFDISQVCRPSEWAPEALQQHGYLIQQFTRMLTLFNDTYGHVFAEGAGDVELRDCLHNDRIVVVLIPALELESEEAATLGRLYYAQMAMILSQDLGEKIEGPASDILVIRKFKDRFPFLIIGDEIGATYTDKIGELATQIRSLGYGLFLAGQDLQRLIVAAGKKTGTLLANMGTRIAGTTVDPEETLQVFSKAGGREFRAEMAAVERREGVIDTDWGESDQLQLREHDRIDLSELQALRPGEIVTLFKGEPVRGAALYIADHDKLTRKSLHINRFIEVPAPTPSEMWEMLPHSARKCWPSPSIVSHLRRILGGYRNTAFVRYSPEHMTLTDDVLCRLADEEDRMAYILDTPRTQRGVRLYQTALNALRDKSGTRGRYRAESTQLRQHTLPADVLRHLVSD</sequence>
<dbReference type="RefSeq" id="WP_049593958.1">
    <property type="nucleotide sequence ID" value="NZ_CAXLPK010000002.1"/>
</dbReference>
<gene>
    <name evidence="3" type="ORF">CWN49_02665</name>
</gene>
<name>A0A2J5Q970_9ENTR</name>
<dbReference type="InterPro" id="IPR032689">
    <property type="entry name" value="TraG-D_C"/>
</dbReference>
<evidence type="ECO:0000313" key="4">
    <source>
        <dbReference type="Proteomes" id="UP000234667"/>
    </source>
</evidence>
<proteinExistence type="predicted"/>
<feature type="transmembrane region" description="Helical" evidence="1">
    <location>
        <begin position="20"/>
        <end position="44"/>
    </location>
</feature>
<dbReference type="PANTHER" id="PTHR30121">
    <property type="entry name" value="UNCHARACTERIZED PROTEIN YJGR-RELATED"/>
    <property type="match status" value="1"/>
</dbReference>
<dbReference type="InterPro" id="IPR051162">
    <property type="entry name" value="T4SS_component"/>
</dbReference>
<dbReference type="AlphaFoldDB" id="A0A2J5Q970"/>
<reference evidence="3 4" key="2">
    <citation type="submission" date="2018-01" db="EMBL/GenBank/DDBJ databases">
        <title>Genomic study of Klebsiella pneumoniae.</title>
        <authorList>
            <person name="Yang Y."/>
            <person name="Bicalho R."/>
        </authorList>
    </citation>
    <scope>NUCLEOTIDE SEQUENCE [LARGE SCALE GENOMIC DNA]</scope>
    <source>
        <strain evidence="3 4">A10</strain>
    </source>
</reference>
<dbReference type="Proteomes" id="UP000234667">
    <property type="component" value="Unassembled WGS sequence"/>
</dbReference>
<feature type="transmembrane region" description="Helical" evidence="1">
    <location>
        <begin position="50"/>
        <end position="67"/>
    </location>
</feature>
<evidence type="ECO:0000256" key="1">
    <source>
        <dbReference type="SAM" id="Phobius"/>
    </source>
</evidence>
<keyword evidence="1" id="KW-0472">Membrane</keyword>
<dbReference type="Pfam" id="PF12696">
    <property type="entry name" value="TraG-D_C"/>
    <property type="match status" value="1"/>
</dbReference>
<dbReference type="Gene3D" id="3.40.50.300">
    <property type="entry name" value="P-loop containing nucleotide triphosphate hydrolases"/>
    <property type="match status" value="2"/>
</dbReference>
<reference evidence="3 4" key="1">
    <citation type="submission" date="2017-11" db="EMBL/GenBank/DDBJ databases">
        <authorList>
            <person name="Han C.G."/>
        </authorList>
    </citation>
    <scope>NUCLEOTIDE SEQUENCE [LARGE SCALE GENOMIC DNA]</scope>
    <source>
        <strain evidence="3 4">A10</strain>
    </source>
</reference>
<dbReference type="SUPFAM" id="SSF52540">
    <property type="entry name" value="P-loop containing nucleoside triphosphate hydrolases"/>
    <property type="match status" value="1"/>
</dbReference>
<evidence type="ECO:0000313" key="3">
    <source>
        <dbReference type="EMBL" id="PLO74772.1"/>
    </source>
</evidence>
<comment type="caution">
    <text evidence="3">The sequence shown here is derived from an EMBL/GenBank/DDBJ whole genome shotgun (WGS) entry which is preliminary data.</text>
</comment>
<dbReference type="EMBL" id="PIDR01000036">
    <property type="protein sequence ID" value="PLO74772.1"/>
    <property type="molecule type" value="Genomic_DNA"/>
</dbReference>
<dbReference type="PANTHER" id="PTHR30121:SF6">
    <property type="entry name" value="SLR6007 PROTEIN"/>
    <property type="match status" value="1"/>
</dbReference>
<keyword evidence="1" id="KW-1133">Transmembrane helix</keyword>
<keyword evidence="1" id="KW-0812">Transmembrane</keyword>